<dbReference type="PROSITE" id="PS51635">
    <property type="entry name" value="PNPLA"/>
    <property type="match status" value="1"/>
</dbReference>
<proteinExistence type="predicted"/>
<dbReference type="PANTHER" id="PTHR14226">
    <property type="entry name" value="NEUROPATHY TARGET ESTERASE/SWISS CHEESE D.MELANOGASTER"/>
    <property type="match status" value="1"/>
</dbReference>
<name>A0A538TPL6_UNCEI</name>
<keyword evidence="1 4" id="KW-0378">Hydrolase</keyword>
<feature type="short sequence motif" description="GXGXXG" evidence="4">
    <location>
        <begin position="41"/>
        <end position="46"/>
    </location>
</feature>
<dbReference type="InterPro" id="IPR016035">
    <property type="entry name" value="Acyl_Trfase/lysoPLipase"/>
</dbReference>
<evidence type="ECO:0000256" key="5">
    <source>
        <dbReference type="SAM" id="Phobius"/>
    </source>
</evidence>
<keyword evidence="5" id="KW-0812">Transmembrane</keyword>
<dbReference type="SUPFAM" id="SSF52151">
    <property type="entry name" value="FabD/lysophospholipase-like"/>
    <property type="match status" value="1"/>
</dbReference>
<dbReference type="InterPro" id="IPR002641">
    <property type="entry name" value="PNPLA_dom"/>
</dbReference>
<keyword evidence="2 4" id="KW-0442">Lipid degradation</keyword>
<dbReference type="Proteomes" id="UP000316609">
    <property type="component" value="Unassembled WGS sequence"/>
</dbReference>
<dbReference type="Pfam" id="PF01734">
    <property type="entry name" value="Patatin"/>
    <property type="match status" value="1"/>
</dbReference>
<accession>A0A538TPL6</accession>
<gene>
    <name evidence="7" type="ORF">E6K78_07370</name>
</gene>
<dbReference type="Gene3D" id="3.40.1090.10">
    <property type="entry name" value="Cytosolic phospholipase A2 catalytic domain"/>
    <property type="match status" value="2"/>
</dbReference>
<reference evidence="7 8" key="1">
    <citation type="journal article" date="2019" name="Nat. Microbiol.">
        <title>Mediterranean grassland soil C-N compound turnover is dependent on rainfall and depth, and is mediated by genomically divergent microorganisms.</title>
        <authorList>
            <person name="Diamond S."/>
            <person name="Andeer P.F."/>
            <person name="Li Z."/>
            <person name="Crits-Christoph A."/>
            <person name="Burstein D."/>
            <person name="Anantharaman K."/>
            <person name="Lane K.R."/>
            <person name="Thomas B.C."/>
            <person name="Pan C."/>
            <person name="Northen T.R."/>
            <person name="Banfield J.F."/>
        </authorList>
    </citation>
    <scope>NUCLEOTIDE SEQUENCE [LARGE SCALE GENOMIC DNA]</scope>
    <source>
        <strain evidence="7">WS_8</strain>
    </source>
</reference>
<feature type="short sequence motif" description="DGA/G" evidence="4">
    <location>
        <begin position="362"/>
        <end position="364"/>
    </location>
</feature>
<keyword evidence="5" id="KW-1133">Transmembrane helix</keyword>
<dbReference type="GO" id="GO:0016787">
    <property type="term" value="F:hydrolase activity"/>
    <property type="evidence" value="ECO:0007669"/>
    <property type="project" value="UniProtKB-UniRule"/>
</dbReference>
<protein>
    <recommendedName>
        <fullName evidence="6">PNPLA domain-containing protein</fullName>
    </recommendedName>
</protein>
<evidence type="ECO:0000256" key="4">
    <source>
        <dbReference type="PROSITE-ProRule" id="PRU01161"/>
    </source>
</evidence>
<evidence type="ECO:0000256" key="3">
    <source>
        <dbReference type="ARBA" id="ARBA00023098"/>
    </source>
</evidence>
<evidence type="ECO:0000313" key="8">
    <source>
        <dbReference type="Proteomes" id="UP000316609"/>
    </source>
</evidence>
<dbReference type="EMBL" id="VBOY01000069">
    <property type="protein sequence ID" value="TMQ65515.1"/>
    <property type="molecule type" value="Genomic_DNA"/>
</dbReference>
<sequence length="496" mass="53463">MRAAAGVAPGGRSAAARVVSTGRPSLRRDLPFRRIAVVLTGGGAMGAYEVGVLQALENAGIKPAIVAGVSVGAMNAVLWVAHHFRTAPLASIWSGLTPDKIGMRRGALAMRTIGAFLVLVALAQALLALAGSHQTSLARWITRRAPESDLWSELLDVVAWLLVAAVGVAMGRLAPFADEWLARRGTPPSPERLQRWFGIVLLVWALIHLATWGFGVPWPHRFSATVLLLASVAWLAHQPDRAGRWTRAVLQRLLPETRGRALWTNETRRRLLGRLLRMGDVRAITKGDPHLLISACVVDTGHMCYFVNWPHPTADFRERIGETLGEVAVMRSPREIVEAAIASSAVPGVFEPVRILGREFVDGGVFSNQPLRVMLADGADAILAVLVAPSAGPPPLPRELGTIGLGARLLELANWRDLQAELRSLPPEWTREPKGAAAARVCVVEPREALPGGMYGFDPSSARDLMERGLEDAWEALGRAGWLEGGVEPAEAAERS</sequence>
<dbReference type="GO" id="GO:0016042">
    <property type="term" value="P:lipid catabolic process"/>
    <property type="evidence" value="ECO:0007669"/>
    <property type="project" value="UniProtKB-UniRule"/>
</dbReference>
<organism evidence="7 8">
    <name type="scientific">Eiseniibacteriota bacterium</name>
    <dbReference type="NCBI Taxonomy" id="2212470"/>
    <lineage>
        <taxon>Bacteria</taxon>
        <taxon>Candidatus Eiseniibacteriota</taxon>
    </lineage>
</organism>
<comment type="caution">
    <text evidence="7">The sequence shown here is derived from an EMBL/GenBank/DDBJ whole genome shotgun (WGS) entry which is preliminary data.</text>
</comment>
<feature type="active site" description="Nucleophile" evidence="4">
    <location>
        <position position="70"/>
    </location>
</feature>
<dbReference type="AlphaFoldDB" id="A0A538TPL6"/>
<evidence type="ECO:0000256" key="2">
    <source>
        <dbReference type="ARBA" id="ARBA00022963"/>
    </source>
</evidence>
<feature type="transmembrane region" description="Helical" evidence="5">
    <location>
        <begin position="61"/>
        <end position="81"/>
    </location>
</feature>
<dbReference type="PANTHER" id="PTHR14226:SF57">
    <property type="entry name" value="BLR7027 PROTEIN"/>
    <property type="match status" value="1"/>
</dbReference>
<evidence type="ECO:0000256" key="1">
    <source>
        <dbReference type="ARBA" id="ARBA00022801"/>
    </source>
</evidence>
<feature type="short sequence motif" description="GXSXG" evidence="4">
    <location>
        <begin position="68"/>
        <end position="72"/>
    </location>
</feature>
<feature type="domain" description="PNPLA" evidence="6">
    <location>
        <begin position="37"/>
        <end position="375"/>
    </location>
</feature>
<evidence type="ECO:0000313" key="7">
    <source>
        <dbReference type="EMBL" id="TMQ65515.1"/>
    </source>
</evidence>
<feature type="transmembrane region" description="Helical" evidence="5">
    <location>
        <begin position="108"/>
        <end position="130"/>
    </location>
</feature>
<feature type="transmembrane region" description="Helical" evidence="5">
    <location>
        <begin position="196"/>
        <end position="214"/>
    </location>
</feature>
<keyword evidence="3 4" id="KW-0443">Lipid metabolism</keyword>
<evidence type="ECO:0000259" key="6">
    <source>
        <dbReference type="PROSITE" id="PS51635"/>
    </source>
</evidence>
<feature type="transmembrane region" description="Helical" evidence="5">
    <location>
        <begin position="157"/>
        <end position="175"/>
    </location>
</feature>
<dbReference type="InterPro" id="IPR050301">
    <property type="entry name" value="NTE"/>
</dbReference>
<feature type="active site" description="Proton acceptor" evidence="4">
    <location>
        <position position="362"/>
    </location>
</feature>
<feature type="transmembrane region" description="Helical" evidence="5">
    <location>
        <begin position="35"/>
        <end position="55"/>
    </location>
</feature>
<keyword evidence="5" id="KW-0472">Membrane</keyword>